<evidence type="ECO:0008006" key="4">
    <source>
        <dbReference type="Google" id="ProtNLM"/>
    </source>
</evidence>
<reference evidence="2" key="1">
    <citation type="submission" date="2022-02" db="EMBL/GenBank/DDBJ databases">
        <authorList>
            <person name="Henning P.M."/>
            <person name="McCubbin A.G."/>
            <person name="Shore J.S."/>
        </authorList>
    </citation>
    <scope>NUCLEOTIDE SEQUENCE</scope>
    <source>
        <strain evidence="2">F60SS</strain>
        <tissue evidence="2">Leaves</tissue>
    </source>
</reference>
<feature type="region of interest" description="Disordered" evidence="1">
    <location>
        <begin position="218"/>
        <end position="253"/>
    </location>
</feature>
<feature type="compositionally biased region" description="Polar residues" evidence="1">
    <location>
        <begin position="218"/>
        <end position="241"/>
    </location>
</feature>
<dbReference type="AlphaFoldDB" id="A0A9Q0GIS6"/>
<feature type="region of interest" description="Disordered" evidence="1">
    <location>
        <begin position="280"/>
        <end position="302"/>
    </location>
</feature>
<dbReference type="PANTHER" id="PTHR34427:SF5">
    <property type="entry name" value="DUF4283 DOMAIN-CONTAINING PROTEIN"/>
    <property type="match status" value="1"/>
</dbReference>
<accession>A0A9Q0GIS6</accession>
<feature type="compositionally biased region" description="Polar residues" evidence="1">
    <location>
        <begin position="290"/>
        <end position="300"/>
    </location>
</feature>
<feature type="region of interest" description="Disordered" evidence="1">
    <location>
        <begin position="309"/>
        <end position="328"/>
    </location>
</feature>
<proteinExistence type="predicted"/>
<evidence type="ECO:0000256" key="1">
    <source>
        <dbReference type="SAM" id="MobiDB-lite"/>
    </source>
</evidence>
<dbReference type="EMBL" id="JAKUCV010000366">
    <property type="protein sequence ID" value="KAJ4850328.1"/>
    <property type="molecule type" value="Genomic_DNA"/>
</dbReference>
<feature type="compositionally biased region" description="Low complexity" evidence="1">
    <location>
        <begin position="242"/>
        <end position="253"/>
    </location>
</feature>
<evidence type="ECO:0000313" key="2">
    <source>
        <dbReference type="EMBL" id="KAJ4850328.1"/>
    </source>
</evidence>
<keyword evidence="3" id="KW-1185">Reference proteome</keyword>
<organism evidence="2 3">
    <name type="scientific">Turnera subulata</name>
    <dbReference type="NCBI Taxonomy" id="218843"/>
    <lineage>
        <taxon>Eukaryota</taxon>
        <taxon>Viridiplantae</taxon>
        <taxon>Streptophyta</taxon>
        <taxon>Embryophyta</taxon>
        <taxon>Tracheophyta</taxon>
        <taxon>Spermatophyta</taxon>
        <taxon>Magnoliopsida</taxon>
        <taxon>eudicotyledons</taxon>
        <taxon>Gunneridae</taxon>
        <taxon>Pentapetalae</taxon>
        <taxon>rosids</taxon>
        <taxon>fabids</taxon>
        <taxon>Malpighiales</taxon>
        <taxon>Passifloraceae</taxon>
        <taxon>Turnera</taxon>
    </lineage>
</organism>
<sequence length="351" mass="38449">MEEVEVIDMGRDSVLACFPSQEAMLQFTQRPPDWIPLWGVPLNAWCQGFFETVGSKFGKFLRVDESTEQRRSLGTAWVEVLTEQKEHINRQLRISIAKEESGEDGSESERGEGDGEGKTSRADFQGESQDPFGIMEILQPDRCPNVRKVALSKRSIESAALKKVDVHDEAINTGVGGEIICHNCSQLVCNGPPILRPVGLKNSFGPLMDVGEGDLEAQAQNSNSKNSPQRRSGTSTPSITRSSKFSGSFSKQSMSATSKSSSYFVRRLDAAIKTARVSQRHKFKKLKDTGSLTSQSSTNDAIKRVNERIVQSPPEPISASSPTSPDSLQLQEAIETVQLGQALDWEVVGST</sequence>
<feature type="compositionally biased region" description="Basic and acidic residues" evidence="1">
    <location>
        <begin position="107"/>
        <end position="121"/>
    </location>
</feature>
<evidence type="ECO:0000313" key="3">
    <source>
        <dbReference type="Proteomes" id="UP001141552"/>
    </source>
</evidence>
<dbReference type="Proteomes" id="UP001141552">
    <property type="component" value="Unassembled WGS sequence"/>
</dbReference>
<feature type="region of interest" description="Disordered" evidence="1">
    <location>
        <begin position="95"/>
        <end position="128"/>
    </location>
</feature>
<name>A0A9Q0GIS6_9ROSI</name>
<reference evidence="2" key="2">
    <citation type="journal article" date="2023" name="Plants (Basel)">
        <title>Annotation of the Turnera subulata (Passifloraceae) Draft Genome Reveals the S-Locus Evolved after the Divergence of Turneroideae from Passifloroideae in a Stepwise Manner.</title>
        <authorList>
            <person name="Henning P.M."/>
            <person name="Roalson E.H."/>
            <person name="Mir W."/>
            <person name="McCubbin A.G."/>
            <person name="Shore J.S."/>
        </authorList>
    </citation>
    <scope>NUCLEOTIDE SEQUENCE</scope>
    <source>
        <strain evidence="2">F60SS</strain>
    </source>
</reference>
<protein>
    <recommendedName>
        <fullName evidence="4">DUF4283 domain-containing protein</fullName>
    </recommendedName>
</protein>
<gene>
    <name evidence="2" type="ORF">Tsubulata_006738</name>
</gene>
<dbReference type="PANTHER" id="PTHR34427">
    <property type="entry name" value="DUF4283 DOMAIN PROTEIN"/>
    <property type="match status" value="1"/>
</dbReference>
<feature type="compositionally biased region" description="Polar residues" evidence="1">
    <location>
        <begin position="318"/>
        <end position="328"/>
    </location>
</feature>
<comment type="caution">
    <text evidence="2">The sequence shown here is derived from an EMBL/GenBank/DDBJ whole genome shotgun (WGS) entry which is preliminary data.</text>
</comment>